<accession>A0A8H2WWK7</accession>
<reference evidence="1" key="1">
    <citation type="submission" date="2021-01" db="EMBL/GenBank/DDBJ databases">
        <authorList>
            <person name="Kaushik A."/>
        </authorList>
    </citation>
    <scope>NUCLEOTIDE SEQUENCE</scope>
    <source>
        <strain evidence="1">AG4-R118</strain>
    </source>
</reference>
<evidence type="ECO:0000313" key="2">
    <source>
        <dbReference type="Proteomes" id="UP000663888"/>
    </source>
</evidence>
<comment type="caution">
    <text evidence="1">The sequence shown here is derived from an EMBL/GenBank/DDBJ whole genome shotgun (WGS) entry which is preliminary data.</text>
</comment>
<organism evidence="1 2">
    <name type="scientific">Rhizoctonia solani</name>
    <dbReference type="NCBI Taxonomy" id="456999"/>
    <lineage>
        <taxon>Eukaryota</taxon>
        <taxon>Fungi</taxon>
        <taxon>Dikarya</taxon>
        <taxon>Basidiomycota</taxon>
        <taxon>Agaricomycotina</taxon>
        <taxon>Agaricomycetes</taxon>
        <taxon>Cantharellales</taxon>
        <taxon>Ceratobasidiaceae</taxon>
        <taxon>Rhizoctonia</taxon>
    </lineage>
</organism>
<sequence>MPSSPPIPALDAAAEAESQWLTQALLARPDCENFRRLHELRLHIREAGVVPRFRSPPPDLAARRSEAMYQLLESMDQGPEHPAGFARRTAWFLDIGSSQDGFTRYILDHSHARGVGVIPPVVGGTGWSVPPDRFELHELDLCDLVSRYLQSDPASRTWPFTRTSFDLVILNADTPSPRILLAQLLLALHSVHNGGQILLKLSCIERPQSVRILLSFSWIADYISVSKPSGSPDANSKTT</sequence>
<dbReference type="AlphaFoldDB" id="A0A8H2WWK7"/>
<dbReference type="EMBL" id="CAJMWX010000147">
    <property type="protein sequence ID" value="CAE6404891.1"/>
    <property type="molecule type" value="Genomic_DNA"/>
</dbReference>
<protein>
    <recommendedName>
        <fullName evidence="3">Ribosomal RNA methyltransferase FtsJ domain-containing protein</fullName>
    </recommendedName>
</protein>
<proteinExistence type="predicted"/>
<dbReference type="Proteomes" id="UP000663888">
    <property type="component" value="Unassembled WGS sequence"/>
</dbReference>
<evidence type="ECO:0000313" key="1">
    <source>
        <dbReference type="EMBL" id="CAE6404891.1"/>
    </source>
</evidence>
<evidence type="ECO:0008006" key="3">
    <source>
        <dbReference type="Google" id="ProtNLM"/>
    </source>
</evidence>
<name>A0A8H2WWK7_9AGAM</name>
<dbReference type="Gene3D" id="3.40.50.12760">
    <property type="match status" value="1"/>
</dbReference>
<gene>
    <name evidence="1" type="ORF">RDB_LOCUS6687</name>
</gene>